<keyword evidence="3 9" id="KW-0812">Transmembrane</keyword>
<feature type="transmembrane region" description="Helical" evidence="9">
    <location>
        <begin position="98"/>
        <end position="115"/>
    </location>
</feature>
<dbReference type="PANTHER" id="PTHR24249">
    <property type="entry name" value="HISTAMINE RECEPTOR-RELATED G-PROTEIN COUPLED RECEPTOR"/>
    <property type="match status" value="1"/>
</dbReference>
<evidence type="ECO:0000256" key="8">
    <source>
        <dbReference type="ARBA" id="ARBA00023224"/>
    </source>
</evidence>
<dbReference type="InterPro" id="IPR017452">
    <property type="entry name" value="GPCR_Rhodpsn_7TM"/>
</dbReference>
<evidence type="ECO:0000313" key="11">
    <source>
        <dbReference type="EMBL" id="CAH3139078.1"/>
    </source>
</evidence>
<evidence type="ECO:0000256" key="3">
    <source>
        <dbReference type="ARBA" id="ARBA00022692"/>
    </source>
</evidence>
<dbReference type="InterPro" id="IPR050569">
    <property type="entry name" value="TAAR"/>
</dbReference>
<feature type="transmembrane region" description="Helical" evidence="9">
    <location>
        <begin position="14"/>
        <end position="43"/>
    </location>
</feature>
<feature type="domain" description="G-protein coupled receptors family 1 profile" evidence="10">
    <location>
        <begin position="34"/>
        <end position="266"/>
    </location>
</feature>
<comment type="subcellular location">
    <subcellularLocation>
        <location evidence="1">Cell membrane</location>
        <topology evidence="1">Multi-pass membrane protein</topology>
    </subcellularLocation>
</comment>
<keyword evidence="2" id="KW-1003">Cell membrane</keyword>
<dbReference type="InterPro" id="IPR000276">
    <property type="entry name" value="GPCR_Rhodpsn"/>
</dbReference>
<keyword evidence="4 9" id="KW-1133">Transmembrane helix</keyword>
<sequence length="289" mass="32571">MTASASPSVTPPNLALVLSAVTINGLLIILGTLGNLLVLLVIFFNIRLATPSNLLLGNLALIDLLSLFVVSPGGIYKYMCRKGFCHVPETFVVANRGLSQFIAPAAVSSLLSIAVDRILSIKYPFKYTSMMTKRRAVVIISLTWLLGAFISAVFMVLNFIYIQPAYCTVIMLVTIFLYIHIFLFALKKERQIASLQISNVQRNTNFLHERKSTRTMAMILGVFCAAWIPALIFYSVVFPSDPRYFDIQNWINIIYYLNASLNPYIYCVRSANFRKTMRKMVKACMLRYS</sequence>
<dbReference type="AlphaFoldDB" id="A0AAU9X8I6"/>
<dbReference type="CDD" id="cd00637">
    <property type="entry name" value="7tm_classA_rhodopsin-like"/>
    <property type="match status" value="1"/>
</dbReference>
<reference evidence="11 12" key="1">
    <citation type="submission" date="2022-05" db="EMBL/GenBank/DDBJ databases">
        <authorList>
            <consortium name="Genoscope - CEA"/>
            <person name="William W."/>
        </authorList>
    </citation>
    <scope>NUCLEOTIDE SEQUENCE [LARGE SCALE GENOMIC DNA]</scope>
</reference>
<evidence type="ECO:0000256" key="5">
    <source>
        <dbReference type="ARBA" id="ARBA00023040"/>
    </source>
</evidence>
<feature type="transmembrane region" description="Helical" evidence="9">
    <location>
        <begin position="250"/>
        <end position="268"/>
    </location>
</feature>
<keyword evidence="8" id="KW-0807">Transducer</keyword>
<dbReference type="PROSITE" id="PS50262">
    <property type="entry name" value="G_PROTEIN_RECEP_F1_2"/>
    <property type="match status" value="1"/>
</dbReference>
<evidence type="ECO:0000256" key="2">
    <source>
        <dbReference type="ARBA" id="ARBA00022475"/>
    </source>
</evidence>
<dbReference type="GO" id="GO:0004930">
    <property type="term" value="F:G protein-coupled receptor activity"/>
    <property type="evidence" value="ECO:0007669"/>
    <property type="project" value="UniProtKB-KW"/>
</dbReference>
<dbReference type="Pfam" id="PF00001">
    <property type="entry name" value="7tm_1"/>
    <property type="match status" value="2"/>
</dbReference>
<dbReference type="EMBL" id="CALNXJ010000032">
    <property type="protein sequence ID" value="CAH3139078.1"/>
    <property type="molecule type" value="Genomic_DNA"/>
</dbReference>
<protein>
    <recommendedName>
        <fullName evidence="10">G-protein coupled receptors family 1 profile domain-containing protein</fullName>
    </recommendedName>
</protein>
<comment type="caution">
    <text evidence="11">The sequence shown here is derived from an EMBL/GenBank/DDBJ whole genome shotgun (WGS) entry which is preliminary data.</text>
</comment>
<dbReference type="SUPFAM" id="SSF81321">
    <property type="entry name" value="Family A G protein-coupled receptor-like"/>
    <property type="match status" value="1"/>
</dbReference>
<dbReference type="PANTHER" id="PTHR24249:SF372">
    <property type="entry name" value="G-PROTEIN COUPLED RECEPTORS FAMILY 1 PROFILE DOMAIN-CONTAINING PROTEIN"/>
    <property type="match status" value="1"/>
</dbReference>
<accession>A0AAU9X8I6</accession>
<evidence type="ECO:0000256" key="1">
    <source>
        <dbReference type="ARBA" id="ARBA00004651"/>
    </source>
</evidence>
<keyword evidence="7" id="KW-0675">Receptor</keyword>
<dbReference type="GO" id="GO:0005886">
    <property type="term" value="C:plasma membrane"/>
    <property type="evidence" value="ECO:0007669"/>
    <property type="project" value="UniProtKB-SubCell"/>
</dbReference>
<dbReference type="PRINTS" id="PR00237">
    <property type="entry name" value="GPCRRHODOPSN"/>
</dbReference>
<proteinExistence type="predicted"/>
<organism evidence="11 12">
    <name type="scientific">Pocillopora meandrina</name>
    <dbReference type="NCBI Taxonomy" id="46732"/>
    <lineage>
        <taxon>Eukaryota</taxon>
        <taxon>Metazoa</taxon>
        <taxon>Cnidaria</taxon>
        <taxon>Anthozoa</taxon>
        <taxon>Hexacorallia</taxon>
        <taxon>Scleractinia</taxon>
        <taxon>Astrocoeniina</taxon>
        <taxon>Pocilloporidae</taxon>
        <taxon>Pocillopora</taxon>
    </lineage>
</organism>
<keyword evidence="5" id="KW-0297">G-protein coupled receptor</keyword>
<name>A0AAU9X8I6_9CNID</name>
<feature type="transmembrane region" description="Helical" evidence="9">
    <location>
        <begin position="217"/>
        <end position="238"/>
    </location>
</feature>
<dbReference type="SMART" id="SM01381">
    <property type="entry name" value="7TM_GPCR_Srsx"/>
    <property type="match status" value="1"/>
</dbReference>
<evidence type="ECO:0000256" key="6">
    <source>
        <dbReference type="ARBA" id="ARBA00023136"/>
    </source>
</evidence>
<keyword evidence="6 9" id="KW-0472">Membrane</keyword>
<gene>
    <name evidence="11" type="ORF">PMEA_00018342</name>
</gene>
<dbReference type="Gene3D" id="1.20.1070.10">
    <property type="entry name" value="Rhodopsin 7-helix transmembrane proteins"/>
    <property type="match status" value="1"/>
</dbReference>
<feature type="transmembrane region" description="Helical" evidence="9">
    <location>
        <begin position="168"/>
        <end position="186"/>
    </location>
</feature>
<evidence type="ECO:0000259" key="10">
    <source>
        <dbReference type="PROSITE" id="PS50262"/>
    </source>
</evidence>
<feature type="transmembrane region" description="Helical" evidence="9">
    <location>
        <begin position="55"/>
        <end position="78"/>
    </location>
</feature>
<evidence type="ECO:0000256" key="7">
    <source>
        <dbReference type="ARBA" id="ARBA00023170"/>
    </source>
</evidence>
<keyword evidence="12" id="KW-1185">Reference proteome</keyword>
<evidence type="ECO:0000256" key="9">
    <source>
        <dbReference type="SAM" id="Phobius"/>
    </source>
</evidence>
<feature type="transmembrane region" description="Helical" evidence="9">
    <location>
        <begin position="136"/>
        <end position="162"/>
    </location>
</feature>
<evidence type="ECO:0000313" key="12">
    <source>
        <dbReference type="Proteomes" id="UP001159428"/>
    </source>
</evidence>
<dbReference type="Proteomes" id="UP001159428">
    <property type="component" value="Unassembled WGS sequence"/>
</dbReference>
<evidence type="ECO:0000256" key="4">
    <source>
        <dbReference type="ARBA" id="ARBA00022989"/>
    </source>
</evidence>